<dbReference type="PANTHER" id="PTHR11076:SF33">
    <property type="entry name" value="DNA POLYMERASE KAPPA"/>
    <property type="match status" value="1"/>
</dbReference>
<gene>
    <name evidence="10" type="primary">dinB</name>
    <name evidence="10" type="ORF">ABS767_00005</name>
</gene>
<sequence>AALHFRPTPSRRTLPKIGHIPGAHVTRFDVYRAVSAQIHAIFADYTDLIQPLSLDEAYLDVTEDRRGLQTAWATAKEIRARILGETGLTASAGISYNKFLAKLASDHRKPNGQFAVTPEMGAAWVEQLPVAKFHGVGPVTAAKMKRLGIETGADLKAQSIEFLARHFGSSAEWYHGIARGIDDRPVNPSRERKSSGSETTFDRDLTDPAEIEAGVLKMADDVSVWCSTRQQFGRTVTVKAKYADFRQVTRSRTQPQGLRDPSNLRSTAIELIRTLYPLKQGVRLVGVTVSNFEPMRSDMPLFSDNQSPA</sequence>
<evidence type="ECO:0000259" key="9">
    <source>
        <dbReference type="PROSITE" id="PS50173"/>
    </source>
</evidence>
<dbReference type="InterPro" id="IPR036775">
    <property type="entry name" value="DNA_pol_Y-fam_lit_finger_sf"/>
</dbReference>
<protein>
    <recommendedName>
        <fullName evidence="3">DNA-directed DNA polymerase</fullName>
        <ecNumber evidence="3">2.7.7.7</ecNumber>
    </recommendedName>
</protein>
<dbReference type="InterPro" id="IPR043128">
    <property type="entry name" value="Rev_trsase/Diguanyl_cyclase"/>
</dbReference>
<reference evidence="10 11" key="1">
    <citation type="submission" date="2024-06" db="EMBL/GenBank/DDBJ databases">
        <authorList>
            <person name="Kaempfer P."/>
            <person name="Viver T."/>
        </authorList>
    </citation>
    <scope>NUCLEOTIDE SEQUENCE [LARGE SCALE GENOMIC DNA]</scope>
    <source>
        <strain evidence="10 11">ST-64</strain>
    </source>
</reference>
<dbReference type="NCBIfam" id="NF002677">
    <property type="entry name" value="PRK02406.1"/>
    <property type="match status" value="1"/>
</dbReference>
<evidence type="ECO:0000256" key="6">
    <source>
        <dbReference type="ARBA" id="ARBA00025589"/>
    </source>
</evidence>
<keyword evidence="4" id="KW-0515">Mutator protein</keyword>
<dbReference type="Pfam" id="PF11798">
    <property type="entry name" value="IMS_HHH"/>
    <property type="match status" value="1"/>
</dbReference>
<keyword evidence="10" id="KW-0808">Transferase</keyword>
<dbReference type="Gene3D" id="3.30.1490.100">
    <property type="entry name" value="DNA polymerase, Y-family, little finger domain"/>
    <property type="match status" value="1"/>
</dbReference>
<evidence type="ECO:0000256" key="1">
    <source>
        <dbReference type="ARBA" id="ARBA00010945"/>
    </source>
</evidence>
<comment type="function">
    <text evidence="6">Poorly processive, error-prone DNA polymerase involved in untargeted mutagenesis. Copies undamaged DNA at stalled replication forks, which arise in vivo from mismatched or misaligned primer ends. These misaligned primers can be extended by PolIV. Exhibits no 3'-5' exonuclease (proofreading) activity. May be involved in translesional synthesis, in conjunction with the beta clamp from PolIII.</text>
</comment>
<evidence type="ECO:0000313" key="11">
    <source>
        <dbReference type="Proteomes" id="UP001629244"/>
    </source>
</evidence>
<dbReference type="Pfam" id="PF11799">
    <property type="entry name" value="IMS_C"/>
    <property type="match status" value="1"/>
</dbReference>
<dbReference type="CDD" id="cd03586">
    <property type="entry name" value="PolY_Pol_IV_kappa"/>
    <property type="match status" value="1"/>
</dbReference>
<evidence type="ECO:0000256" key="2">
    <source>
        <dbReference type="ARBA" id="ARBA00011245"/>
    </source>
</evidence>
<feature type="domain" description="UmuC" evidence="9">
    <location>
        <begin position="26"/>
        <end position="137"/>
    </location>
</feature>
<organism evidence="10 11">
    <name type="scientific">Sphingomonas plantiphila</name>
    <dbReference type="NCBI Taxonomy" id="3163295"/>
    <lineage>
        <taxon>Bacteria</taxon>
        <taxon>Pseudomonadati</taxon>
        <taxon>Pseudomonadota</taxon>
        <taxon>Alphaproteobacteria</taxon>
        <taxon>Sphingomonadales</taxon>
        <taxon>Sphingomonadaceae</taxon>
        <taxon>Sphingomonas</taxon>
    </lineage>
</organism>
<dbReference type="InterPro" id="IPR017961">
    <property type="entry name" value="DNA_pol_Y-fam_little_finger"/>
</dbReference>
<keyword evidence="10" id="KW-0548">Nucleotidyltransferase</keyword>
<comment type="similarity">
    <text evidence="1">Belongs to the DNA polymerase type-Y family.</text>
</comment>
<dbReference type="InterPro" id="IPR043502">
    <property type="entry name" value="DNA/RNA_pol_sf"/>
</dbReference>
<dbReference type="EMBL" id="JBELQC010000001">
    <property type="protein sequence ID" value="MFL9839329.1"/>
    <property type="molecule type" value="Genomic_DNA"/>
</dbReference>
<dbReference type="SUPFAM" id="SSF100879">
    <property type="entry name" value="Lesion bypass DNA polymerase (Y-family), little finger domain"/>
    <property type="match status" value="1"/>
</dbReference>
<evidence type="ECO:0000256" key="7">
    <source>
        <dbReference type="ARBA" id="ARBA00049244"/>
    </source>
</evidence>
<evidence type="ECO:0000256" key="8">
    <source>
        <dbReference type="SAM" id="MobiDB-lite"/>
    </source>
</evidence>
<dbReference type="Proteomes" id="UP001629244">
    <property type="component" value="Unassembled WGS sequence"/>
</dbReference>
<dbReference type="RefSeq" id="WP_408076315.1">
    <property type="nucleotide sequence ID" value="NZ_JBELQC010000001.1"/>
</dbReference>
<comment type="subunit">
    <text evidence="2">Monomer.</text>
</comment>
<feature type="region of interest" description="Disordered" evidence="8">
    <location>
        <begin position="180"/>
        <end position="204"/>
    </location>
</feature>
<accession>A0ABW8YH66</accession>
<dbReference type="InterPro" id="IPR024728">
    <property type="entry name" value="PolY_HhH_motif"/>
</dbReference>
<evidence type="ECO:0000256" key="4">
    <source>
        <dbReference type="ARBA" id="ARBA00022457"/>
    </source>
</evidence>
<evidence type="ECO:0000313" key="10">
    <source>
        <dbReference type="EMBL" id="MFL9839329.1"/>
    </source>
</evidence>
<dbReference type="PROSITE" id="PS50173">
    <property type="entry name" value="UMUC"/>
    <property type="match status" value="1"/>
</dbReference>
<dbReference type="InterPro" id="IPR001126">
    <property type="entry name" value="UmuC"/>
</dbReference>
<dbReference type="InterPro" id="IPR050116">
    <property type="entry name" value="DNA_polymerase-Y"/>
</dbReference>
<dbReference type="InterPro" id="IPR022880">
    <property type="entry name" value="DNApol_IV"/>
</dbReference>
<dbReference type="PANTHER" id="PTHR11076">
    <property type="entry name" value="DNA REPAIR POLYMERASE UMUC / TRANSFERASE FAMILY MEMBER"/>
    <property type="match status" value="1"/>
</dbReference>
<dbReference type="GO" id="GO:0003887">
    <property type="term" value="F:DNA-directed DNA polymerase activity"/>
    <property type="evidence" value="ECO:0007669"/>
    <property type="project" value="UniProtKB-EC"/>
</dbReference>
<feature type="non-terminal residue" evidence="10">
    <location>
        <position position="1"/>
    </location>
</feature>
<dbReference type="Gene3D" id="1.10.150.20">
    <property type="entry name" value="5' to 3' exonuclease, C-terminal subdomain"/>
    <property type="match status" value="1"/>
</dbReference>
<dbReference type="EC" id="2.7.7.7" evidence="3"/>
<evidence type="ECO:0000256" key="5">
    <source>
        <dbReference type="ARBA" id="ARBA00022932"/>
    </source>
</evidence>
<keyword evidence="5" id="KW-0239">DNA-directed DNA polymerase</keyword>
<proteinExistence type="inferred from homology"/>
<name>A0ABW8YH66_9SPHN</name>
<dbReference type="SUPFAM" id="SSF56672">
    <property type="entry name" value="DNA/RNA polymerases"/>
    <property type="match status" value="1"/>
</dbReference>
<comment type="caution">
    <text evidence="10">The sequence shown here is derived from an EMBL/GenBank/DDBJ whole genome shotgun (WGS) entry which is preliminary data.</text>
</comment>
<comment type="catalytic activity">
    <reaction evidence="7">
        <text>DNA(n) + a 2'-deoxyribonucleoside 5'-triphosphate = DNA(n+1) + diphosphate</text>
        <dbReference type="Rhea" id="RHEA:22508"/>
        <dbReference type="Rhea" id="RHEA-COMP:17339"/>
        <dbReference type="Rhea" id="RHEA-COMP:17340"/>
        <dbReference type="ChEBI" id="CHEBI:33019"/>
        <dbReference type="ChEBI" id="CHEBI:61560"/>
        <dbReference type="ChEBI" id="CHEBI:173112"/>
        <dbReference type="EC" id="2.7.7.7"/>
    </reaction>
</comment>
<evidence type="ECO:0000256" key="3">
    <source>
        <dbReference type="ARBA" id="ARBA00012417"/>
    </source>
</evidence>
<dbReference type="Gene3D" id="3.30.70.270">
    <property type="match status" value="2"/>
</dbReference>
<keyword evidence="11" id="KW-1185">Reference proteome</keyword>
<dbReference type="Pfam" id="PF00817">
    <property type="entry name" value="IMS"/>
    <property type="match status" value="1"/>
</dbReference>